<evidence type="ECO:0000259" key="15">
    <source>
        <dbReference type="PROSITE" id="PS50968"/>
    </source>
</evidence>
<keyword evidence="10" id="KW-0443">Lipid metabolism</keyword>
<evidence type="ECO:0000256" key="10">
    <source>
        <dbReference type="ARBA" id="ARBA00023098"/>
    </source>
</evidence>
<dbReference type="SUPFAM" id="SSF56059">
    <property type="entry name" value="Glutathione synthetase ATP-binding domain-like"/>
    <property type="match status" value="1"/>
</dbReference>
<keyword evidence="5" id="KW-0479">Metal-binding</keyword>
<dbReference type="InterPro" id="IPR005482">
    <property type="entry name" value="Biotin_COase_C"/>
</dbReference>
<keyword evidence="9" id="KW-0442">Lipid degradation</keyword>
<dbReference type="InterPro" id="IPR050856">
    <property type="entry name" value="Biotin_carboxylase_complex"/>
</dbReference>
<dbReference type="Pfam" id="PF00364">
    <property type="entry name" value="Biotin_lipoyl"/>
    <property type="match status" value="1"/>
</dbReference>
<keyword evidence="11" id="KW-0464">Manganese</keyword>
<comment type="catalytic activity">
    <reaction evidence="13">
        <text>propanoyl-CoA + hydrogencarbonate + ATP = (S)-methylmalonyl-CoA + ADP + phosphate + H(+)</text>
        <dbReference type="Rhea" id="RHEA:23720"/>
        <dbReference type="ChEBI" id="CHEBI:15378"/>
        <dbReference type="ChEBI" id="CHEBI:17544"/>
        <dbReference type="ChEBI" id="CHEBI:30616"/>
        <dbReference type="ChEBI" id="CHEBI:43474"/>
        <dbReference type="ChEBI" id="CHEBI:57327"/>
        <dbReference type="ChEBI" id="CHEBI:57392"/>
        <dbReference type="ChEBI" id="CHEBI:456216"/>
        <dbReference type="EC" id="6.4.1.3"/>
    </reaction>
    <physiologicalReaction direction="left-to-right" evidence="13">
        <dbReference type="Rhea" id="RHEA:23721"/>
    </physiologicalReaction>
</comment>
<evidence type="ECO:0000256" key="13">
    <source>
        <dbReference type="ARBA" id="ARBA00049495"/>
    </source>
</evidence>
<evidence type="ECO:0000256" key="2">
    <source>
        <dbReference type="ARBA" id="ARBA00005060"/>
    </source>
</evidence>
<dbReference type="InterPro" id="IPR011054">
    <property type="entry name" value="Rudment_hybrid_motif"/>
</dbReference>
<protein>
    <recommendedName>
        <fullName evidence="3">propionyl-CoA carboxylase</fullName>
        <ecNumber evidence="3">6.4.1.3</ecNumber>
    </recommendedName>
</protein>
<dbReference type="PROSITE" id="PS00188">
    <property type="entry name" value="BIOTIN"/>
    <property type="match status" value="1"/>
</dbReference>
<dbReference type="Gene3D" id="2.40.50.100">
    <property type="match status" value="1"/>
</dbReference>
<dbReference type="InterPro" id="IPR005481">
    <property type="entry name" value="BC-like_N"/>
</dbReference>
<keyword evidence="7 14" id="KW-0067">ATP-binding</keyword>
<organism evidence="18 19">
    <name type="scientific">Brevundimonas kwangchunensis</name>
    <dbReference type="NCBI Taxonomy" id="322163"/>
    <lineage>
        <taxon>Bacteria</taxon>
        <taxon>Pseudomonadati</taxon>
        <taxon>Pseudomonadota</taxon>
        <taxon>Alphaproteobacteria</taxon>
        <taxon>Caulobacterales</taxon>
        <taxon>Caulobacteraceae</taxon>
        <taxon>Brevundimonas</taxon>
    </lineage>
</organism>
<keyword evidence="4" id="KW-0436">Ligase</keyword>
<evidence type="ECO:0000256" key="14">
    <source>
        <dbReference type="PROSITE-ProRule" id="PRU00409"/>
    </source>
</evidence>
<evidence type="ECO:0000256" key="6">
    <source>
        <dbReference type="ARBA" id="ARBA00022741"/>
    </source>
</evidence>
<proteinExistence type="predicted"/>
<dbReference type="InterPro" id="IPR011764">
    <property type="entry name" value="Biotin_carboxylation_dom"/>
</dbReference>
<keyword evidence="8" id="KW-0460">Magnesium</keyword>
<dbReference type="PROSITE" id="PS50979">
    <property type="entry name" value="BC"/>
    <property type="match status" value="1"/>
</dbReference>
<dbReference type="Pfam" id="PF02785">
    <property type="entry name" value="Biotin_carb_C"/>
    <property type="match status" value="1"/>
</dbReference>
<evidence type="ECO:0000259" key="17">
    <source>
        <dbReference type="PROSITE" id="PS50979"/>
    </source>
</evidence>
<dbReference type="InterPro" id="IPR011761">
    <property type="entry name" value="ATP-grasp"/>
</dbReference>
<evidence type="ECO:0000256" key="3">
    <source>
        <dbReference type="ARBA" id="ARBA00013050"/>
    </source>
</evidence>
<accession>A0ABN1GUL9</accession>
<dbReference type="PANTHER" id="PTHR18866">
    <property type="entry name" value="CARBOXYLASE:PYRUVATE/ACETYL-COA/PROPIONYL-COA CARBOXYLASE"/>
    <property type="match status" value="1"/>
</dbReference>
<feature type="domain" description="ATP-grasp" evidence="16">
    <location>
        <begin position="172"/>
        <end position="369"/>
    </location>
</feature>
<dbReference type="EMBL" id="BAAAGA010000002">
    <property type="protein sequence ID" value="GAA0620034.1"/>
    <property type="molecule type" value="Genomic_DNA"/>
</dbReference>
<dbReference type="PROSITE" id="PS00867">
    <property type="entry name" value="CPSASE_2"/>
    <property type="match status" value="1"/>
</dbReference>
<dbReference type="SUPFAM" id="SSF52440">
    <property type="entry name" value="PreATP-grasp domain"/>
    <property type="match status" value="1"/>
</dbReference>
<feature type="domain" description="Biotin carboxylation" evidence="17">
    <location>
        <begin position="53"/>
        <end position="504"/>
    </location>
</feature>
<dbReference type="InterPro" id="IPR000089">
    <property type="entry name" value="Biotin_lipoyl"/>
</dbReference>
<reference evidence="18 19" key="1">
    <citation type="journal article" date="2019" name="Int. J. Syst. Evol. Microbiol.">
        <title>The Global Catalogue of Microorganisms (GCM) 10K type strain sequencing project: providing services to taxonomists for standard genome sequencing and annotation.</title>
        <authorList>
            <consortium name="The Broad Institute Genomics Platform"/>
            <consortium name="The Broad Institute Genome Sequencing Center for Infectious Disease"/>
            <person name="Wu L."/>
            <person name="Ma J."/>
        </authorList>
    </citation>
    <scope>NUCLEOTIDE SEQUENCE [LARGE SCALE GENOMIC DNA]</scope>
    <source>
        <strain evidence="18 19">JCM 12928</strain>
    </source>
</reference>
<dbReference type="Gene3D" id="3.30.700.30">
    <property type="match status" value="1"/>
</dbReference>
<dbReference type="SUPFAM" id="SSF51230">
    <property type="entry name" value="Single hybrid motif"/>
    <property type="match status" value="1"/>
</dbReference>
<dbReference type="InterPro" id="IPR041265">
    <property type="entry name" value="PCC_BT"/>
</dbReference>
<dbReference type="Proteomes" id="UP001501352">
    <property type="component" value="Unassembled WGS sequence"/>
</dbReference>
<dbReference type="PROSITE" id="PS00866">
    <property type="entry name" value="CPSASE_1"/>
    <property type="match status" value="1"/>
</dbReference>
<dbReference type="Gene3D" id="3.30.470.20">
    <property type="entry name" value="ATP-grasp fold, B domain"/>
    <property type="match status" value="1"/>
</dbReference>
<dbReference type="PROSITE" id="PS50975">
    <property type="entry name" value="ATP_GRASP"/>
    <property type="match status" value="1"/>
</dbReference>
<evidence type="ECO:0000259" key="16">
    <source>
        <dbReference type="PROSITE" id="PS50975"/>
    </source>
</evidence>
<dbReference type="PROSITE" id="PS50968">
    <property type="entry name" value="BIOTINYL_LIPOYL"/>
    <property type="match status" value="1"/>
</dbReference>
<dbReference type="EC" id="6.4.1.3" evidence="3"/>
<dbReference type="NCBIfam" id="NF006367">
    <property type="entry name" value="PRK08591.1"/>
    <property type="match status" value="1"/>
</dbReference>
<dbReference type="InterPro" id="IPR011053">
    <property type="entry name" value="Single_hybrid_motif"/>
</dbReference>
<dbReference type="PANTHER" id="PTHR18866:SF33">
    <property type="entry name" value="METHYLCROTONOYL-COA CARBOXYLASE SUBUNIT ALPHA, MITOCHONDRIAL-RELATED"/>
    <property type="match status" value="1"/>
</dbReference>
<evidence type="ECO:0000256" key="4">
    <source>
        <dbReference type="ARBA" id="ARBA00022598"/>
    </source>
</evidence>
<feature type="domain" description="Lipoyl-binding" evidence="15">
    <location>
        <begin position="636"/>
        <end position="712"/>
    </location>
</feature>
<keyword evidence="19" id="KW-1185">Reference proteome</keyword>
<sequence>MAAAVKRRFIYSRAPGSDKKAKALKRIGAGLANPRSSLRPFTRRRTRPNRGVMFSKILIANRGEIAVRIIKTCRRMGIATVQVYSEADAGSLAVEMADEAVLIGPAPAAQSYLLADRIVEAVRQTGAQAVHPGFGFLSENAGFARRLRDEGIAFIGPNPEAIDAMGDKITSKKFAAEAGVSTVPGHMGLIDTPEEAVKIAAGIGYPVMIKASAGGGGKGIRVAHSDADMAEGFAAVKAEAMAAFGDDRVFLEKFIVDPRHIEIQVLGDRHGNVVHLFERECSIQRRNQKVIEEAPSPLLDEATRMAMGAQAVALAKAVNYDSAGTVEFVAGQDKSFYFLEMNTRLQVEHPVTELITGVDLVEQMIRSAWGEHLAFRQEDLSINGWAIESRIYAEDPYRGFLPSIGRLVRYEQPEEGPHEDGYTVRNDSGVREGDEISMFYDPMIAKLCSWAPTRDEALDGMARALEDTHLAGLGHNVPFLAAVMDQPRFRSGNIATSYIKDEFPDGFHGLTPSERQTHILIAAAVAMNEIAAEQSGDPSDRTDWTVLIDRQPHGVSLSYDEDEALLLAFTAGGHARLTDIDWRPGLPQFRATLDGEPFTAEVARVADGFSIRHRAARARVRVLTPRLAELYARLPEKQAADTSKLVLSPMPGLVVAIPVSVGQEVKTGETVAIIEAMKMQNILKAERDGVVKAVSARAGDPVAADDVLVEFG</sequence>
<evidence type="ECO:0000313" key="19">
    <source>
        <dbReference type="Proteomes" id="UP001501352"/>
    </source>
</evidence>
<keyword evidence="12" id="KW-0092">Biotin</keyword>
<comment type="caution">
    <text evidence="18">The sequence shown here is derived from an EMBL/GenBank/DDBJ whole genome shotgun (WGS) entry which is preliminary data.</text>
</comment>
<dbReference type="InterPro" id="IPR016185">
    <property type="entry name" value="PreATP-grasp_dom_sf"/>
</dbReference>
<dbReference type="InterPro" id="IPR001882">
    <property type="entry name" value="Biotin_BS"/>
</dbReference>
<comment type="cofactor">
    <cofactor evidence="1">
        <name>biotin</name>
        <dbReference type="ChEBI" id="CHEBI:57586"/>
    </cofactor>
</comment>
<dbReference type="CDD" id="cd06850">
    <property type="entry name" value="biotinyl_domain"/>
    <property type="match status" value="1"/>
</dbReference>
<dbReference type="SMART" id="SM00878">
    <property type="entry name" value="Biotin_carb_C"/>
    <property type="match status" value="1"/>
</dbReference>
<keyword evidence="6 14" id="KW-0547">Nucleotide-binding</keyword>
<evidence type="ECO:0000256" key="1">
    <source>
        <dbReference type="ARBA" id="ARBA00001953"/>
    </source>
</evidence>
<name>A0ABN1GUL9_9CAUL</name>
<dbReference type="SUPFAM" id="SSF51246">
    <property type="entry name" value="Rudiment single hybrid motif"/>
    <property type="match status" value="1"/>
</dbReference>
<dbReference type="InterPro" id="IPR005479">
    <property type="entry name" value="CPAse_ATP-bd"/>
</dbReference>
<dbReference type="Pfam" id="PF00289">
    <property type="entry name" value="Biotin_carb_N"/>
    <property type="match status" value="1"/>
</dbReference>
<evidence type="ECO:0000256" key="5">
    <source>
        <dbReference type="ARBA" id="ARBA00022723"/>
    </source>
</evidence>
<comment type="pathway">
    <text evidence="2">Metabolic intermediate metabolism; propanoyl-CoA degradation; succinyl-CoA from propanoyl-CoA: step 1/3.</text>
</comment>
<evidence type="ECO:0000256" key="9">
    <source>
        <dbReference type="ARBA" id="ARBA00022963"/>
    </source>
</evidence>
<evidence type="ECO:0000313" key="18">
    <source>
        <dbReference type="EMBL" id="GAA0620034.1"/>
    </source>
</evidence>
<dbReference type="Pfam" id="PF02786">
    <property type="entry name" value="CPSase_L_D2"/>
    <property type="match status" value="1"/>
</dbReference>
<dbReference type="Pfam" id="PF18140">
    <property type="entry name" value="PCC_BT"/>
    <property type="match status" value="1"/>
</dbReference>
<gene>
    <name evidence="18" type="ORF">GCM10009422_14570</name>
</gene>
<evidence type="ECO:0000256" key="7">
    <source>
        <dbReference type="ARBA" id="ARBA00022840"/>
    </source>
</evidence>
<evidence type="ECO:0000256" key="12">
    <source>
        <dbReference type="ARBA" id="ARBA00023267"/>
    </source>
</evidence>
<evidence type="ECO:0000256" key="8">
    <source>
        <dbReference type="ARBA" id="ARBA00022842"/>
    </source>
</evidence>
<evidence type="ECO:0000256" key="11">
    <source>
        <dbReference type="ARBA" id="ARBA00023211"/>
    </source>
</evidence>